<dbReference type="Gene3D" id="1.25.40.10">
    <property type="entry name" value="Tetratricopeptide repeat domain"/>
    <property type="match status" value="1"/>
</dbReference>
<comment type="caution">
    <text evidence="3">The sequence shown here is derived from an EMBL/GenBank/DDBJ whole genome shotgun (WGS) entry which is preliminary data.</text>
</comment>
<dbReference type="InterPro" id="IPR011990">
    <property type="entry name" value="TPR-like_helical_dom_sf"/>
</dbReference>
<evidence type="ECO:0000256" key="1">
    <source>
        <dbReference type="SAM" id="MobiDB-lite"/>
    </source>
</evidence>
<dbReference type="SUPFAM" id="SSF53474">
    <property type="entry name" value="alpha/beta-Hydrolases"/>
    <property type="match status" value="1"/>
</dbReference>
<dbReference type="PANTHER" id="PTHR46082">
    <property type="entry name" value="ATP/GTP-BINDING PROTEIN-RELATED"/>
    <property type="match status" value="1"/>
</dbReference>
<sequence length="858" mass="95951">MAGVHRIGFTELSGSEGARNEPYRVNIILVHGLRGHPRDTWEDSREASSKDEGSASASSKRKALKSFFEAKPSTSTTGDRDSHERSASQKLFWPKEYLTQDIPQARVWTYGYNADVIDGLLQANNKNSVSQHGRDLAVRVEREIENEDPILVVAHSLGGIIIKDAMHKSKTCRSRTRLIVFLGTPHRGSAYAGWGEIASNLARLALHDSHKKIVETLEVNSEVLDIIHEEFKSIVHASGTKIHSFQEARGISGMKGLHEKVVDDYSSKLDLPRPLETVESIDANHMQMARCSDRTDPRYRAIVGVLKHFMRSGALDGDGNMAQGMLSVVSRMETQREATAGEISGAPSNRVCPSCHYIPFPRNRRFVGRNAKLDALAQTLFIQEECQRVALVGLGGVGKTQVALQFAYWTKENKPDYSIFWVPALSDGSFEQAYTEIARRLSINKAAEDEDPKESVRRYLSSERAGKWLLIVDNADDMDVLFGCSDKPGGISEYFPESEDGLILFTTRHREVAVSVAGSDVIELQEMDSQEAMSFLEKSLIRKHLLGNKAVVTELLNELTCLPLAITQAAAYLNTNQVSIAAYLRLLRGTEQDTISLMSREFRDSTRYKGSQNTVATMWLVSFDQIRKSDSAAAVLLSFISRIEPNAIPQSILPGLQSEEQTVHAIGTLCAYAFMIRRGESEIFDIHSLVHLATRIWVERHVLGEQTMTKAIQHLAMAFPSNEYTNRQIWREYLPHALRVLKGSEGLDVEESYDLYVRVGQCLQADGRIKEAVRCLEESYQWRMGHFPEDHPDRLGSQHTLATAYEEDGQVAEAVELLEHVVAIEAKVLRVDHPDRLLSQRALTLMYESQASSPGSSR</sequence>
<feature type="compositionally biased region" description="Basic and acidic residues" evidence="1">
    <location>
        <begin position="78"/>
        <end position="87"/>
    </location>
</feature>
<gene>
    <name evidence="3" type="ORF">H2201_008824</name>
</gene>
<dbReference type="Gene3D" id="3.40.50.300">
    <property type="entry name" value="P-loop containing nucleotide triphosphate hydrolases"/>
    <property type="match status" value="1"/>
</dbReference>
<dbReference type="InterPro" id="IPR002182">
    <property type="entry name" value="NB-ARC"/>
</dbReference>
<feature type="compositionally biased region" description="Basic and acidic residues" evidence="1">
    <location>
        <begin position="36"/>
        <end position="53"/>
    </location>
</feature>
<dbReference type="Gene3D" id="3.40.50.1820">
    <property type="entry name" value="alpha/beta hydrolase"/>
    <property type="match status" value="1"/>
</dbReference>
<protein>
    <recommendedName>
        <fullName evidence="2">NB-ARC domain-containing protein</fullName>
    </recommendedName>
</protein>
<proteinExistence type="predicted"/>
<dbReference type="InterPro" id="IPR029058">
    <property type="entry name" value="AB_hydrolase_fold"/>
</dbReference>
<organism evidence="3 4">
    <name type="scientific">Coniosporium apollinis</name>
    <dbReference type="NCBI Taxonomy" id="61459"/>
    <lineage>
        <taxon>Eukaryota</taxon>
        <taxon>Fungi</taxon>
        <taxon>Dikarya</taxon>
        <taxon>Ascomycota</taxon>
        <taxon>Pezizomycotina</taxon>
        <taxon>Dothideomycetes</taxon>
        <taxon>Dothideomycetes incertae sedis</taxon>
        <taxon>Coniosporium</taxon>
    </lineage>
</organism>
<evidence type="ECO:0000259" key="2">
    <source>
        <dbReference type="Pfam" id="PF00931"/>
    </source>
</evidence>
<reference evidence="3" key="1">
    <citation type="submission" date="2022-10" db="EMBL/GenBank/DDBJ databases">
        <title>Culturing micro-colonial fungi from biological soil crusts in the Mojave desert and describing Neophaeococcomyces mojavensis, and introducing the new genera and species Taxawa tesnikishii.</title>
        <authorList>
            <person name="Kurbessoian T."/>
            <person name="Stajich J.E."/>
        </authorList>
    </citation>
    <scope>NUCLEOTIDE SEQUENCE</scope>
    <source>
        <strain evidence="3">TK_1</strain>
    </source>
</reference>
<dbReference type="InterPro" id="IPR027417">
    <property type="entry name" value="P-loop_NTPase"/>
</dbReference>
<evidence type="ECO:0000313" key="3">
    <source>
        <dbReference type="EMBL" id="KAJ9655348.1"/>
    </source>
</evidence>
<dbReference type="Pfam" id="PF13424">
    <property type="entry name" value="TPR_12"/>
    <property type="match status" value="1"/>
</dbReference>
<dbReference type="SUPFAM" id="SSF52540">
    <property type="entry name" value="P-loop containing nucleoside triphosphate hydrolases"/>
    <property type="match status" value="1"/>
</dbReference>
<keyword evidence="4" id="KW-1185">Reference proteome</keyword>
<dbReference type="Proteomes" id="UP001172684">
    <property type="component" value="Unassembled WGS sequence"/>
</dbReference>
<feature type="domain" description="NB-ARC" evidence="2">
    <location>
        <begin position="371"/>
        <end position="543"/>
    </location>
</feature>
<feature type="region of interest" description="Disordered" evidence="1">
    <location>
        <begin position="36"/>
        <end position="87"/>
    </location>
</feature>
<dbReference type="InterPro" id="IPR053137">
    <property type="entry name" value="NLR-like"/>
</dbReference>
<name>A0ABQ9NG00_9PEZI</name>
<accession>A0ABQ9NG00</accession>
<dbReference type="SUPFAM" id="SSF48452">
    <property type="entry name" value="TPR-like"/>
    <property type="match status" value="1"/>
</dbReference>
<dbReference type="Pfam" id="PF00931">
    <property type="entry name" value="NB-ARC"/>
    <property type="match status" value="1"/>
</dbReference>
<dbReference type="PANTHER" id="PTHR46082:SF6">
    <property type="entry name" value="AAA+ ATPASE DOMAIN-CONTAINING PROTEIN-RELATED"/>
    <property type="match status" value="1"/>
</dbReference>
<evidence type="ECO:0000313" key="4">
    <source>
        <dbReference type="Proteomes" id="UP001172684"/>
    </source>
</evidence>
<dbReference type="EMBL" id="JAPDRL010000177">
    <property type="protein sequence ID" value="KAJ9655348.1"/>
    <property type="molecule type" value="Genomic_DNA"/>
</dbReference>